<keyword evidence="6 7" id="KW-0472">Membrane</keyword>
<evidence type="ECO:0000256" key="7">
    <source>
        <dbReference type="RuleBase" id="RU363032"/>
    </source>
</evidence>
<evidence type="ECO:0000313" key="10">
    <source>
        <dbReference type="Proteomes" id="UP000011205"/>
    </source>
</evidence>
<dbReference type="PROSITE" id="PS50928">
    <property type="entry name" value="ABC_TM1"/>
    <property type="match status" value="1"/>
</dbReference>
<dbReference type="EMBL" id="AMLP01000032">
    <property type="protein sequence ID" value="ELS58235.1"/>
    <property type="molecule type" value="Genomic_DNA"/>
</dbReference>
<feature type="transmembrane region" description="Helical" evidence="7">
    <location>
        <begin position="88"/>
        <end position="110"/>
    </location>
</feature>
<dbReference type="GO" id="GO:0005886">
    <property type="term" value="C:plasma membrane"/>
    <property type="evidence" value="ECO:0007669"/>
    <property type="project" value="UniProtKB-SubCell"/>
</dbReference>
<dbReference type="GO" id="GO:0055085">
    <property type="term" value="P:transmembrane transport"/>
    <property type="evidence" value="ECO:0007669"/>
    <property type="project" value="InterPro"/>
</dbReference>
<evidence type="ECO:0000259" key="8">
    <source>
        <dbReference type="PROSITE" id="PS50928"/>
    </source>
</evidence>
<proteinExistence type="inferred from homology"/>
<organism evidence="9 10">
    <name type="scientific">Streptomyces viridochromogenes Tue57</name>
    <dbReference type="NCBI Taxonomy" id="1160705"/>
    <lineage>
        <taxon>Bacteria</taxon>
        <taxon>Bacillati</taxon>
        <taxon>Actinomycetota</taxon>
        <taxon>Actinomycetes</taxon>
        <taxon>Kitasatosporales</taxon>
        <taxon>Streptomycetaceae</taxon>
        <taxon>Streptomyces</taxon>
    </lineage>
</organism>
<dbReference type="CDD" id="cd06261">
    <property type="entry name" value="TM_PBP2"/>
    <property type="match status" value="1"/>
</dbReference>
<evidence type="ECO:0000256" key="5">
    <source>
        <dbReference type="ARBA" id="ARBA00022989"/>
    </source>
</evidence>
<dbReference type="PANTHER" id="PTHR30151:SF0">
    <property type="entry name" value="ABC TRANSPORTER PERMEASE PROTEIN MJ0413-RELATED"/>
    <property type="match status" value="1"/>
</dbReference>
<dbReference type="Gene3D" id="1.10.3720.10">
    <property type="entry name" value="MetI-like"/>
    <property type="match status" value="1"/>
</dbReference>
<evidence type="ECO:0000256" key="3">
    <source>
        <dbReference type="ARBA" id="ARBA00022475"/>
    </source>
</evidence>
<protein>
    <submittedName>
        <fullName evidence="9">Putative Binding-protein-dependent transport systems inner membrane component (Precursor)</fullName>
    </submittedName>
</protein>
<comment type="subcellular location">
    <subcellularLocation>
        <location evidence="1 7">Cell membrane</location>
        <topology evidence="1 7">Multi-pass membrane protein</topology>
    </subcellularLocation>
</comment>
<reference evidence="9 10" key="1">
    <citation type="journal article" date="2013" name="Genome Announc.">
        <title>Draft Genome Sequence of Streptomyces viridochromogenes Strain Tu57, Producer of Avilamycin.</title>
        <authorList>
            <person name="Gruning B.A."/>
            <person name="Erxleben A."/>
            <person name="Hahnlein A."/>
            <person name="Gunther S."/>
        </authorList>
    </citation>
    <scope>NUCLEOTIDE SEQUENCE [LARGE SCALE GENOMIC DNA]</scope>
    <source>
        <strain evidence="9 10">Tue57</strain>
    </source>
</reference>
<comment type="caution">
    <text evidence="9">The sequence shown here is derived from an EMBL/GenBank/DDBJ whole genome shotgun (WGS) entry which is preliminary data.</text>
</comment>
<keyword evidence="2 7" id="KW-0813">Transport</keyword>
<feature type="domain" description="ABC transmembrane type-1" evidence="8">
    <location>
        <begin position="50"/>
        <end position="230"/>
    </location>
</feature>
<feature type="transmembrane region" description="Helical" evidence="7">
    <location>
        <begin position="116"/>
        <end position="135"/>
    </location>
</feature>
<dbReference type="InterPro" id="IPR035906">
    <property type="entry name" value="MetI-like_sf"/>
</dbReference>
<sequence>MWLIPVTCLLAAWAVIPPALDVPAYKLPRLDGTLDRLWQITSDGTLAEAIGNSLLRLGEGFLIGAGLGLTVGLLMATNAKVTAFVEPVVAFFQAVAGIAWIPLAIVWFGFGSGPVLFVVANAIFFIVLYNTILGVESIQPVLINALRTLGGTKRDVMREVIVPGALVSVLTGLRSGLAFGWRALIAVELIANSPGLGFLSRQAEGARDGETIIIVVLVVGALWLAMDSLILGPLQERTVVRWGMVASGRRA</sequence>
<dbReference type="InterPro" id="IPR000515">
    <property type="entry name" value="MetI-like"/>
</dbReference>
<dbReference type="Proteomes" id="UP000011205">
    <property type="component" value="Unassembled WGS sequence"/>
</dbReference>
<gene>
    <name evidence="9" type="ORF">STVIR_0786</name>
</gene>
<feature type="transmembrane region" description="Helical" evidence="7">
    <location>
        <begin position="60"/>
        <end position="76"/>
    </location>
</feature>
<evidence type="ECO:0000256" key="1">
    <source>
        <dbReference type="ARBA" id="ARBA00004651"/>
    </source>
</evidence>
<evidence type="ECO:0000256" key="4">
    <source>
        <dbReference type="ARBA" id="ARBA00022692"/>
    </source>
</evidence>
<dbReference type="PANTHER" id="PTHR30151">
    <property type="entry name" value="ALKANE SULFONATE ABC TRANSPORTER-RELATED, MEMBRANE SUBUNIT"/>
    <property type="match status" value="1"/>
</dbReference>
<evidence type="ECO:0000256" key="2">
    <source>
        <dbReference type="ARBA" id="ARBA00022448"/>
    </source>
</evidence>
<feature type="transmembrane region" description="Helical" evidence="7">
    <location>
        <begin position="156"/>
        <end position="173"/>
    </location>
</feature>
<keyword evidence="5 7" id="KW-1133">Transmembrane helix</keyword>
<dbReference type="Pfam" id="PF00528">
    <property type="entry name" value="BPD_transp_1"/>
    <property type="match status" value="1"/>
</dbReference>
<evidence type="ECO:0000313" key="9">
    <source>
        <dbReference type="EMBL" id="ELS58235.1"/>
    </source>
</evidence>
<keyword evidence="4 7" id="KW-0812">Transmembrane</keyword>
<name>L8PP17_STRVR</name>
<dbReference type="SUPFAM" id="SSF161098">
    <property type="entry name" value="MetI-like"/>
    <property type="match status" value="1"/>
</dbReference>
<evidence type="ECO:0000256" key="6">
    <source>
        <dbReference type="ARBA" id="ARBA00023136"/>
    </source>
</evidence>
<dbReference type="AlphaFoldDB" id="L8PP17"/>
<comment type="similarity">
    <text evidence="7">Belongs to the binding-protein-dependent transport system permease family.</text>
</comment>
<feature type="transmembrane region" description="Helical" evidence="7">
    <location>
        <begin position="211"/>
        <end position="234"/>
    </location>
</feature>
<accession>L8PP17</accession>
<dbReference type="PATRIC" id="fig|1160705.3.peg.782"/>
<keyword evidence="3" id="KW-1003">Cell membrane</keyword>